<feature type="transmembrane region" description="Helical" evidence="12">
    <location>
        <begin position="61"/>
        <end position="81"/>
    </location>
</feature>
<organism evidence="14 15">
    <name type="scientific">Bicyclus anynana</name>
    <name type="common">Squinting bush brown butterfly</name>
    <dbReference type="NCBI Taxonomy" id="110368"/>
    <lineage>
        <taxon>Eukaryota</taxon>
        <taxon>Metazoa</taxon>
        <taxon>Ecdysozoa</taxon>
        <taxon>Arthropoda</taxon>
        <taxon>Hexapoda</taxon>
        <taxon>Insecta</taxon>
        <taxon>Pterygota</taxon>
        <taxon>Neoptera</taxon>
        <taxon>Endopterygota</taxon>
        <taxon>Lepidoptera</taxon>
        <taxon>Glossata</taxon>
        <taxon>Ditrysia</taxon>
        <taxon>Papilionoidea</taxon>
        <taxon>Nymphalidae</taxon>
        <taxon>Satyrinae</taxon>
        <taxon>Satyrini</taxon>
        <taxon>Mycalesina</taxon>
        <taxon>Bicyclus</taxon>
    </lineage>
</organism>
<feature type="transmembrane region" description="Helical" evidence="12">
    <location>
        <begin position="208"/>
        <end position="230"/>
    </location>
</feature>
<dbReference type="Proteomes" id="UP001652582">
    <property type="component" value="Chromosome 16"/>
</dbReference>
<dbReference type="KEGG" id="bany:112055580"/>
<evidence type="ECO:0000256" key="7">
    <source>
        <dbReference type="ARBA" id="ARBA00022982"/>
    </source>
</evidence>
<evidence type="ECO:0000256" key="1">
    <source>
        <dbReference type="ARBA" id="ARBA00001970"/>
    </source>
</evidence>
<evidence type="ECO:0000256" key="5">
    <source>
        <dbReference type="ARBA" id="ARBA00022692"/>
    </source>
</evidence>
<comment type="subcellular location">
    <subcellularLocation>
        <location evidence="2">Membrane</location>
        <topology evidence="2">Multi-pass membrane protein</topology>
    </subcellularLocation>
</comment>
<evidence type="ECO:0000256" key="11">
    <source>
        <dbReference type="ARBA" id="ARBA00024225"/>
    </source>
</evidence>
<evidence type="ECO:0000256" key="2">
    <source>
        <dbReference type="ARBA" id="ARBA00004141"/>
    </source>
</evidence>
<reference evidence="15" key="1">
    <citation type="submission" date="2025-08" db="UniProtKB">
        <authorList>
            <consortium name="RefSeq"/>
        </authorList>
    </citation>
    <scope>IDENTIFICATION</scope>
</reference>
<dbReference type="GO" id="GO:0140575">
    <property type="term" value="F:transmembrane monodehydroascorbate reductase activity"/>
    <property type="evidence" value="ECO:0007669"/>
    <property type="project" value="InterPro"/>
</dbReference>
<dbReference type="GeneID" id="112055580"/>
<dbReference type="RefSeq" id="XP_023951529.2">
    <property type="nucleotide sequence ID" value="XM_024095761.2"/>
</dbReference>
<feature type="transmembrane region" description="Helical" evidence="12">
    <location>
        <begin position="166"/>
        <end position="188"/>
    </location>
</feature>
<proteinExistence type="predicted"/>
<evidence type="ECO:0000256" key="8">
    <source>
        <dbReference type="ARBA" id="ARBA00022989"/>
    </source>
</evidence>
<evidence type="ECO:0000313" key="15">
    <source>
        <dbReference type="RefSeq" id="XP_023951529.2"/>
    </source>
</evidence>
<dbReference type="InterPro" id="IPR006593">
    <property type="entry name" value="Cyt_b561/ferric_Rdtase_TM"/>
</dbReference>
<gene>
    <name evidence="15" type="primary">LOC112055580</name>
</gene>
<keyword evidence="9" id="KW-0408">Iron</keyword>
<protein>
    <recommendedName>
        <fullName evidence="11">ascorbate ferrireductase (transmembrane)</fullName>
        <ecNumber evidence="11">7.2.1.3</ecNumber>
    </recommendedName>
</protein>
<keyword evidence="4" id="KW-0349">Heme</keyword>
<dbReference type="EC" id="7.2.1.3" evidence="11"/>
<dbReference type="SMART" id="SM00665">
    <property type="entry name" value="B561"/>
    <property type="match status" value="1"/>
</dbReference>
<feature type="transmembrane region" description="Helical" evidence="12">
    <location>
        <begin position="132"/>
        <end position="154"/>
    </location>
</feature>
<dbReference type="AlphaFoldDB" id="A0A6J1NXX2"/>
<evidence type="ECO:0000256" key="4">
    <source>
        <dbReference type="ARBA" id="ARBA00022617"/>
    </source>
</evidence>
<name>A0A6J1NXX2_BICAN</name>
<dbReference type="GO" id="GO:0046872">
    <property type="term" value="F:metal ion binding"/>
    <property type="evidence" value="ECO:0007669"/>
    <property type="project" value="UniProtKB-KW"/>
</dbReference>
<keyword evidence="14" id="KW-1185">Reference proteome</keyword>
<keyword evidence="6" id="KW-0479">Metal-binding</keyword>
<evidence type="ECO:0000256" key="10">
    <source>
        <dbReference type="ARBA" id="ARBA00023136"/>
    </source>
</evidence>
<feature type="transmembrane region" description="Helical" evidence="12">
    <location>
        <begin position="101"/>
        <end position="120"/>
    </location>
</feature>
<dbReference type="InterPro" id="IPR045150">
    <property type="entry name" value="CYB561D1/2"/>
</dbReference>
<keyword evidence="7" id="KW-0249">Electron transport</keyword>
<keyword evidence="8 12" id="KW-1133">Transmembrane helix</keyword>
<feature type="domain" description="Cytochrome b561" evidence="13">
    <location>
        <begin position="28"/>
        <end position="227"/>
    </location>
</feature>
<evidence type="ECO:0000313" key="14">
    <source>
        <dbReference type="Proteomes" id="UP001652582"/>
    </source>
</evidence>
<dbReference type="GO" id="GO:0140571">
    <property type="term" value="F:transmembrane ascorbate ferrireductase activity"/>
    <property type="evidence" value="ECO:0007669"/>
    <property type="project" value="UniProtKB-EC"/>
</dbReference>
<feature type="transmembrane region" description="Helical" evidence="12">
    <location>
        <begin position="29"/>
        <end position="49"/>
    </location>
</feature>
<evidence type="ECO:0000259" key="13">
    <source>
        <dbReference type="PROSITE" id="PS50939"/>
    </source>
</evidence>
<accession>A0A6J1NXX2</accession>
<dbReference type="PANTHER" id="PTHR15422">
    <property type="entry name" value="OS05G0565100 PROTEIN"/>
    <property type="match status" value="1"/>
</dbReference>
<dbReference type="PROSITE" id="PS50939">
    <property type="entry name" value="CYTOCHROME_B561"/>
    <property type="match status" value="1"/>
</dbReference>
<comment type="cofactor">
    <cofactor evidence="1">
        <name>heme b</name>
        <dbReference type="ChEBI" id="CHEBI:60344"/>
    </cofactor>
</comment>
<dbReference type="PANTHER" id="PTHR15422:SF43">
    <property type="entry name" value="ASCORBATE FERRIREDUCTASE (TRANSMEMBRANE)"/>
    <property type="match status" value="1"/>
</dbReference>
<dbReference type="OrthoDB" id="432881at2759"/>
<dbReference type="Gene3D" id="1.20.120.1770">
    <property type="match status" value="1"/>
</dbReference>
<keyword evidence="3" id="KW-0813">Transport</keyword>
<keyword evidence="10 12" id="KW-0472">Membrane</keyword>
<dbReference type="GO" id="GO:0016020">
    <property type="term" value="C:membrane"/>
    <property type="evidence" value="ECO:0007669"/>
    <property type="project" value="UniProtKB-SubCell"/>
</dbReference>
<evidence type="ECO:0000256" key="9">
    <source>
        <dbReference type="ARBA" id="ARBA00023004"/>
    </source>
</evidence>
<keyword evidence="5 12" id="KW-0812">Transmembrane</keyword>
<evidence type="ECO:0000256" key="6">
    <source>
        <dbReference type="ARBA" id="ARBA00022723"/>
    </source>
</evidence>
<sequence length="242" mass="26857">MEKSETEVNGTKIEVERDSYYLRIFQSTLNLIAHLLIGAVVGICIIFAFRNGVPMNTTKKHVILCVLGYQLLMAEAILALCPHNGWTAGLRLLDKRRAHTVLLIMGSVLAIVGSLLMSAHKTVNFNTVHGKYGLVALVFTTVSLVNGLTSLYGYELRKYIPENFSKIPHIIFGVIAFVSSLICLCYGLDYDSFKEWSSRVGAPYGCAYTVMGLAAAYTFIIIINPVITAFNKSKRMYTIMKL</sequence>
<evidence type="ECO:0000256" key="12">
    <source>
        <dbReference type="SAM" id="Phobius"/>
    </source>
</evidence>
<evidence type="ECO:0000256" key="3">
    <source>
        <dbReference type="ARBA" id="ARBA00022448"/>
    </source>
</evidence>
<dbReference type="Pfam" id="PF03188">
    <property type="entry name" value="Cytochrom_B561"/>
    <property type="match status" value="1"/>
</dbReference>